<keyword evidence="1" id="KW-0812">Transmembrane</keyword>
<evidence type="ECO:0008006" key="4">
    <source>
        <dbReference type="Google" id="ProtNLM"/>
    </source>
</evidence>
<reference evidence="2" key="1">
    <citation type="journal article" date="2023" name="PhytoFront">
        <title>Draft Genome Resources of Seven Strains of Tilletia horrida, Causal Agent of Kernel Smut of Rice.</title>
        <authorList>
            <person name="Khanal S."/>
            <person name="Antony Babu S."/>
            <person name="Zhou X.G."/>
        </authorList>
    </citation>
    <scope>NUCLEOTIDE SEQUENCE</scope>
    <source>
        <strain evidence="2">TX3</strain>
    </source>
</reference>
<dbReference type="EMBL" id="JAPDMQ010000341">
    <property type="protein sequence ID" value="KAK0526754.1"/>
    <property type="molecule type" value="Genomic_DNA"/>
</dbReference>
<dbReference type="Proteomes" id="UP001176521">
    <property type="component" value="Unassembled WGS sequence"/>
</dbReference>
<feature type="transmembrane region" description="Helical" evidence="1">
    <location>
        <begin position="408"/>
        <end position="431"/>
    </location>
</feature>
<feature type="transmembrane region" description="Helical" evidence="1">
    <location>
        <begin position="70"/>
        <end position="89"/>
    </location>
</feature>
<feature type="transmembrane region" description="Helical" evidence="1">
    <location>
        <begin position="443"/>
        <end position="466"/>
    </location>
</feature>
<proteinExistence type="predicted"/>
<evidence type="ECO:0000313" key="3">
    <source>
        <dbReference type="Proteomes" id="UP001176521"/>
    </source>
</evidence>
<feature type="transmembrane region" description="Helical" evidence="1">
    <location>
        <begin position="286"/>
        <end position="305"/>
    </location>
</feature>
<keyword evidence="1" id="KW-1133">Transmembrane helix</keyword>
<accession>A0AAN6JIY4</accession>
<feature type="transmembrane region" description="Helical" evidence="1">
    <location>
        <begin position="317"/>
        <end position="339"/>
    </location>
</feature>
<feature type="transmembrane region" description="Helical" evidence="1">
    <location>
        <begin position="258"/>
        <end position="280"/>
    </location>
</feature>
<protein>
    <recommendedName>
        <fullName evidence="4">Acyltransferase 3 domain-containing protein</fullName>
    </recommendedName>
</protein>
<gene>
    <name evidence="2" type="ORF">OC842_005091</name>
</gene>
<keyword evidence="1" id="KW-0472">Membrane</keyword>
<evidence type="ECO:0000313" key="2">
    <source>
        <dbReference type="EMBL" id="KAK0526754.1"/>
    </source>
</evidence>
<sequence>MTATAPIIDEKHAVSGTADEKVEYNEHGFVVLKGKALYARVTQALNPDDSNDLGRTQQSRIGYLEGVRGLLAFQFLIFTFFRLFAPAVVTETDTDGTRPAPFVALAPSWQITLRKAFTPLLFDGNLQLVAGMILSGRCVLQTFIERRNAITLAGVAFRRPFRFVMPLTIALAFTSVLSVGGAFKYAAELSRETSNDLAIPPRIWQSSLTYFNSIVDLMMSEGFALNERGIAFLPPSTFSYVIPIIFRQTYSIMPIAWLLPYTVLRWKGIFVFVFIMAAWWSGRWSFYSSTGLAIAELMVVYLPSLPRSVNITRSGSIKFWLPLIPLTTMAAGIFLKYYFANIPEHSDYMAVHVDVETGRWIEAPDPKYAYTRLDDYFVAASALLLLELAPRAVRAGFDNALLRWLGRISFALFLTSGTVMLTLGSVIRHHLVHAMSITESSKILAAVFFATVPVSLVTAEIFWWTVEYPSVLFSKWLWAWIRT</sequence>
<dbReference type="AlphaFoldDB" id="A0AAN6JIY4"/>
<feature type="transmembrane region" description="Helical" evidence="1">
    <location>
        <begin position="164"/>
        <end position="187"/>
    </location>
</feature>
<name>A0AAN6JIY4_9BASI</name>
<keyword evidence="3" id="KW-1185">Reference proteome</keyword>
<evidence type="ECO:0000256" key="1">
    <source>
        <dbReference type="SAM" id="Phobius"/>
    </source>
</evidence>
<organism evidence="2 3">
    <name type="scientific">Tilletia horrida</name>
    <dbReference type="NCBI Taxonomy" id="155126"/>
    <lineage>
        <taxon>Eukaryota</taxon>
        <taxon>Fungi</taxon>
        <taxon>Dikarya</taxon>
        <taxon>Basidiomycota</taxon>
        <taxon>Ustilaginomycotina</taxon>
        <taxon>Exobasidiomycetes</taxon>
        <taxon>Tilletiales</taxon>
        <taxon>Tilletiaceae</taxon>
        <taxon>Tilletia</taxon>
    </lineage>
</organism>
<comment type="caution">
    <text evidence="2">The sequence shown here is derived from an EMBL/GenBank/DDBJ whole genome shotgun (WGS) entry which is preliminary data.</text>
</comment>